<protein>
    <recommendedName>
        <fullName evidence="3">Cerato-platanin</fullName>
    </recommendedName>
</protein>
<evidence type="ECO:0000313" key="2">
    <source>
        <dbReference type="Proteomes" id="UP001451303"/>
    </source>
</evidence>
<evidence type="ECO:0000313" key="1">
    <source>
        <dbReference type="EMBL" id="KAL0469299.1"/>
    </source>
</evidence>
<keyword evidence="2" id="KW-1185">Reference proteome</keyword>
<name>A0ABR3D9C8_NEUIN</name>
<organism evidence="1 2">
    <name type="scientific">Neurospora intermedia</name>
    <dbReference type="NCBI Taxonomy" id="5142"/>
    <lineage>
        <taxon>Eukaryota</taxon>
        <taxon>Fungi</taxon>
        <taxon>Dikarya</taxon>
        <taxon>Ascomycota</taxon>
        <taxon>Pezizomycotina</taxon>
        <taxon>Sordariomycetes</taxon>
        <taxon>Sordariomycetidae</taxon>
        <taxon>Sordariales</taxon>
        <taxon>Sordariaceae</taxon>
        <taxon>Neurospora</taxon>
    </lineage>
</organism>
<gene>
    <name evidence="1" type="ORF">QR685DRAFT_282972</name>
</gene>
<proteinExistence type="predicted"/>
<dbReference type="PANTHER" id="PTHR38850:SF2">
    <property type="entry name" value="CERATO-PLATANIN"/>
    <property type="match status" value="1"/>
</dbReference>
<sequence length="273" mass="29201">MFPSLFFFPQSVSNSLRRSLISIKFFQPSHFSNPPPTRQTLKQRHKSQTQILDTMLANVMTALGLTAATLTSAAVIPPVRRGEAIGITPHDKYSSSVGVLGCKIDINRVAYWPSAVDCNNICVRVTANGRSVTLLKIDSSTGAYDISYDAYAYLQNGVGAAGGAALGGAVAATYEFVSPEECRPLIKTPGGKLPFTAANSMNFVNSCQGGSWVGNNFQLYNVADAQCQWGEDVPCSFPDLAVTNQPDCDAGHVLGIQKALPAEYAVVDIPYPN</sequence>
<dbReference type="Proteomes" id="UP001451303">
    <property type="component" value="Unassembled WGS sequence"/>
</dbReference>
<accession>A0ABR3D9C8</accession>
<dbReference type="InterPro" id="IPR036908">
    <property type="entry name" value="RlpA-like_sf"/>
</dbReference>
<comment type="caution">
    <text evidence="1">The sequence shown here is derived from an EMBL/GenBank/DDBJ whole genome shotgun (WGS) entry which is preliminary data.</text>
</comment>
<dbReference type="EMBL" id="JAVLET010000005">
    <property type="protein sequence ID" value="KAL0469299.1"/>
    <property type="molecule type" value="Genomic_DNA"/>
</dbReference>
<dbReference type="Gene3D" id="2.40.40.10">
    <property type="entry name" value="RlpA-like domain"/>
    <property type="match status" value="1"/>
</dbReference>
<evidence type="ECO:0008006" key="3">
    <source>
        <dbReference type="Google" id="ProtNLM"/>
    </source>
</evidence>
<reference evidence="1 2" key="1">
    <citation type="submission" date="2023-09" db="EMBL/GenBank/DDBJ databases">
        <title>Multi-omics analysis of a traditional fermented food reveals byproduct-associated fungal strains for waste-to-food upcycling.</title>
        <authorList>
            <consortium name="Lawrence Berkeley National Laboratory"/>
            <person name="Rekdal V.M."/>
            <person name="Villalobos-Escobedo J.M."/>
            <person name="Rodriguez-Valeron N."/>
            <person name="Garcia M.O."/>
            <person name="Vasquez D.P."/>
            <person name="Damayanti I."/>
            <person name="Sorensen P.M."/>
            <person name="Baidoo E.E."/>
            <person name="De Carvalho A.C."/>
            <person name="Riley R."/>
            <person name="Lipzen A."/>
            <person name="He G."/>
            <person name="Yan M."/>
            <person name="Haridas S."/>
            <person name="Daum C."/>
            <person name="Yoshinaga Y."/>
            <person name="Ng V."/>
            <person name="Grigoriev I.V."/>
            <person name="Munk R."/>
            <person name="Nuraida L."/>
            <person name="Wijaya C.H."/>
            <person name="Morales P.-C."/>
            <person name="Keasling J.D."/>
        </authorList>
    </citation>
    <scope>NUCLEOTIDE SEQUENCE [LARGE SCALE GENOMIC DNA]</scope>
    <source>
        <strain evidence="1 2">FGSC 2613</strain>
    </source>
</reference>
<dbReference type="PANTHER" id="PTHR38850">
    <property type="entry name" value="CERATO-PLATANIN"/>
    <property type="match status" value="1"/>
</dbReference>